<evidence type="ECO:0000313" key="2">
    <source>
        <dbReference type="EMBL" id="WFD23847.1"/>
    </source>
</evidence>
<dbReference type="PANTHER" id="PTHR34826:SF2">
    <property type="entry name" value="UPF0590 PROTEIN C409.17C"/>
    <property type="match status" value="1"/>
</dbReference>
<dbReference type="PANTHER" id="PTHR34826">
    <property type="entry name" value="UPF0590 PROTEIN C409.17C"/>
    <property type="match status" value="1"/>
</dbReference>
<sequence length="208" mass="23900">MPPRLRISAGPDAHRLERLAVNDDEHFTIIDIEQFQGRITVRVKDFVGDEEDSSNRTSSATYFNHPYGSSMTYSIQVQDQPWAFSPLLATMYRVQAHRLYEADLGTGKSAQDCFEHEDWPPFPNGKSETDYIHDDITPLLYNLDDDKNPALNTDIEENEDVVQKMNEKSNPQAPRHRLSWIGYAKNRKNISLTEKDVLTFDFCNGYPA</sequence>
<dbReference type="EMBL" id="CP119903">
    <property type="protein sequence ID" value="WFD23847.1"/>
    <property type="molecule type" value="Genomic_DNA"/>
</dbReference>
<name>A0AAF0ECF1_9BASI</name>
<dbReference type="Pfam" id="PF08588">
    <property type="entry name" value="Duc1"/>
    <property type="match status" value="2"/>
</dbReference>
<proteinExistence type="predicted"/>
<accession>A0AAF0ECF1</accession>
<dbReference type="Proteomes" id="UP001214415">
    <property type="component" value="Chromosome 4"/>
</dbReference>
<evidence type="ECO:0000259" key="1">
    <source>
        <dbReference type="Pfam" id="PF08588"/>
    </source>
</evidence>
<keyword evidence="3" id="KW-1185">Reference proteome</keyword>
<feature type="domain" description="Domain of unknown function at the cortex 1" evidence="1">
    <location>
        <begin position="4"/>
        <end position="78"/>
    </location>
</feature>
<protein>
    <recommendedName>
        <fullName evidence="1">Domain of unknown function at the cortex 1 domain-containing protein</fullName>
    </recommendedName>
</protein>
<dbReference type="AlphaFoldDB" id="A0AAF0ECF1"/>
<gene>
    <name evidence="2" type="ORF">MEQU1_002541</name>
</gene>
<organism evidence="2 3">
    <name type="scientific">Malassezia equina</name>
    <dbReference type="NCBI Taxonomy" id="1381935"/>
    <lineage>
        <taxon>Eukaryota</taxon>
        <taxon>Fungi</taxon>
        <taxon>Dikarya</taxon>
        <taxon>Basidiomycota</taxon>
        <taxon>Ustilaginomycotina</taxon>
        <taxon>Malasseziomycetes</taxon>
        <taxon>Malasseziales</taxon>
        <taxon>Malasseziaceae</taxon>
        <taxon>Malassezia</taxon>
    </lineage>
</organism>
<evidence type="ECO:0000313" key="3">
    <source>
        <dbReference type="Proteomes" id="UP001214415"/>
    </source>
</evidence>
<dbReference type="InterPro" id="IPR013897">
    <property type="entry name" value="Duc1"/>
</dbReference>
<feature type="domain" description="Domain of unknown function at the cortex 1" evidence="1">
    <location>
        <begin position="79"/>
        <end position="206"/>
    </location>
</feature>
<reference evidence="2" key="1">
    <citation type="submission" date="2023-03" db="EMBL/GenBank/DDBJ databases">
        <title>Mating type loci evolution in Malassezia.</title>
        <authorList>
            <person name="Coelho M.A."/>
        </authorList>
    </citation>
    <scope>NUCLEOTIDE SEQUENCE</scope>
    <source>
        <strain evidence="2">CBS 12830</strain>
    </source>
</reference>